<organism evidence="1 2">
    <name type="scientific">Halarcobacter anaerophilus</name>
    <dbReference type="NCBI Taxonomy" id="877500"/>
    <lineage>
        <taxon>Bacteria</taxon>
        <taxon>Pseudomonadati</taxon>
        <taxon>Campylobacterota</taxon>
        <taxon>Epsilonproteobacteria</taxon>
        <taxon>Campylobacterales</taxon>
        <taxon>Arcobacteraceae</taxon>
        <taxon>Halarcobacter</taxon>
    </lineage>
</organism>
<name>A0A4Q0XYW1_9BACT</name>
<protein>
    <submittedName>
        <fullName evidence="1">Uncharacterized protein</fullName>
    </submittedName>
</protein>
<dbReference type="RefSeq" id="WP_129082144.1">
    <property type="nucleotide sequence ID" value="NZ_CP041070.1"/>
</dbReference>
<dbReference type="EMBL" id="PDKO01000006">
    <property type="protein sequence ID" value="RXJ62877.1"/>
    <property type="molecule type" value="Genomic_DNA"/>
</dbReference>
<evidence type="ECO:0000313" key="2">
    <source>
        <dbReference type="Proteomes" id="UP000290191"/>
    </source>
</evidence>
<comment type="caution">
    <text evidence="1">The sequence shown here is derived from an EMBL/GenBank/DDBJ whole genome shotgun (WGS) entry which is preliminary data.</text>
</comment>
<dbReference type="AlphaFoldDB" id="A0A4Q0XYW1"/>
<proteinExistence type="predicted"/>
<reference evidence="1 2" key="1">
    <citation type="submission" date="2017-10" db="EMBL/GenBank/DDBJ databases">
        <title>Genomics of the genus Arcobacter.</title>
        <authorList>
            <person name="Perez-Cataluna A."/>
            <person name="Figueras M.J."/>
        </authorList>
    </citation>
    <scope>NUCLEOTIDE SEQUENCE [LARGE SCALE GENOMIC DNA]</scope>
    <source>
        <strain evidence="1 2">DSM 24636</strain>
    </source>
</reference>
<dbReference type="Proteomes" id="UP000290191">
    <property type="component" value="Unassembled WGS sequence"/>
</dbReference>
<dbReference type="OrthoDB" id="5349376at2"/>
<keyword evidence="2" id="KW-1185">Reference proteome</keyword>
<sequence length="156" mass="18498">MTFKETMAKLFSTSEGTYYKWKKEDRPIIKLLDKYLAKEDLEEFFETGEILKFELLYDLDMMHAEICKKIRKQIGKYVKNFSSTDVDMCFNSIDALLTKRGKEVTQLEMIKLLVDKNDDNFLNIKDEIIRCAYISSLSILSELEFKILKRELYCIL</sequence>
<evidence type="ECO:0000313" key="1">
    <source>
        <dbReference type="EMBL" id="RXJ62877.1"/>
    </source>
</evidence>
<accession>A0A4Q0XYW1</accession>
<gene>
    <name evidence="1" type="ORF">CRV06_08565</name>
</gene>